<evidence type="ECO:0000256" key="2">
    <source>
        <dbReference type="ARBA" id="ARBA00023015"/>
    </source>
</evidence>
<accession>A0AAJ5WQX2</accession>
<dbReference type="InterPro" id="IPR014284">
    <property type="entry name" value="RNA_pol_sigma-70_dom"/>
</dbReference>
<feature type="domain" description="RNA polymerase sigma-70 region 2" evidence="7">
    <location>
        <begin position="28"/>
        <end position="93"/>
    </location>
</feature>
<evidence type="ECO:0000256" key="5">
    <source>
        <dbReference type="ARBA" id="ARBA00023163"/>
    </source>
</evidence>
<proteinExistence type="inferred from homology"/>
<dbReference type="SUPFAM" id="SSF88659">
    <property type="entry name" value="Sigma3 and sigma4 domains of RNA polymerase sigma factors"/>
    <property type="match status" value="1"/>
</dbReference>
<comment type="similarity">
    <text evidence="1 6">Belongs to the sigma-70 factor family. ECF subfamily.</text>
</comment>
<evidence type="ECO:0000256" key="1">
    <source>
        <dbReference type="ARBA" id="ARBA00010641"/>
    </source>
</evidence>
<dbReference type="InterPro" id="IPR036388">
    <property type="entry name" value="WH-like_DNA-bd_sf"/>
</dbReference>
<dbReference type="GO" id="GO:0006352">
    <property type="term" value="P:DNA-templated transcription initiation"/>
    <property type="evidence" value="ECO:0007669"/>
    <property type="project" value="InterPro"/>
</dbReference>
<dbReference type="Pfam" id="PF08281">
    <property type="entry name" value="Sigma70_r4_2"/>
    <property type="match status" value="1"/>
</dbReference>
<evidence type="ECO:0000259" key="7">
    <source>
        <dbReference type="Pfam" id="PF04542"/>
    </source>
</evidence>
<dbReference type="PROSITE" id="PS01063">
    <property type="entry name" value="SIGMA70_ECF"/>
    <property type="match status" value="1"/>
</dbReference>
<dbReference type="InterPro" id="IPR007627">
    <property type="entry name" value="RNA_pol_sigma70_r2"/>
</dbReference>
<dbReference type="Proteomes" id="UP001220610">
    <property type="component" value="Chromosome"/>
</dbReference>
<evidence type="ECO:0000313" key="9">
    <source>
        <dbReference type="EMBL" id="WEK35664.1"/>
    </source>
</evidence>
<dbReference type="NCBIfam" id="TIGR02937">
    <property type="entry name" value="sigma70-ECF"/>
    <property type="match status" value="1"/>
</dbReference>
<dbReference type="Pfam" id="PF04542">
    <property type="entry name" value="Sigma70_r2"/>
    <property type="match status" value="1"/>
</dbReference>
<evidence type="ECO:0000256" key="6">
    <source>
        <dbReference type="RuleBase" id="RU000716"/>
    </source>
</evidence>
<protein>
    <recommendedName>
        <fullName evidence="6">RNA polymerase sigma factor</fullName>
    </recommendedName>
</protein>
<dbReference type="GO" id="GO:0003677">
    <property type="term" value="F:DNA binding"/>
    <property type="evidence" value="ECO:0007669"/>
    <property type="project" value="UniProtKB-KW"/>
</dbReference>
<dbReference type="PANTHER" id="PTHR43133:SF8">
    <property type="entry name" value="RNA POLYMERASE SIGMA FACTOR HI_1459-RELATED"/>
    <property type="match status" value="1"/>
</dbReference>
<dbReference type="EMBL" id="CP119311">
    <property type="protein sequence ID" value="WEK35664.1"/>
    <property type="molecule type" value="Genomic_DNA"/>
</dbReference>
<dbReference type="PANTHER" id="PTHR43133">
    <property type="entry name" value="RNA POLYMERASE ECF-TYPE SIGMA FACTO"/>
    <property type="match status" value="1"/>
</dbReference>
<evidence type="ECO:0000256" key="4">
    <source>
        <dbReference type="ARBA" id="ARBA00023125"/>
    </source>
</evidence>
<sequence length="202" mass="23680">MAADNPYSEEALLRQVAAGEPQAFEQLLQQFHAIVYRAAYRLLADEWLAEDIVQEVFLKVWLRRTTLAEISHFSAWLKKVTENQLYDHLRKRKLIIERPDSWQVMLNLPAAEEEGQTGEENHFQELLQQAVSRLPDRQRRVFELIKKEGYSREEAARELAVSPETIKTNLEYAIRSIRAFCLDKLDNTSILVIFSLIFEKYL</sequence>
<reference evidence="9" key="1">
    <citation type="submission" date="2023-03" db="EMBL/GenBank/DDBJ databases">
        <title>Andean soil-derived lignocellulolytic bacterial consortium as a source of novel taxa and putative plastic-active enzymes.</title>
        <authorList>
            <person name="Diaz-Garcia L."/>
            <person name="Chuvochina M."/>
            <person name="Feuerriegel G."/>
            <person name="Bunk B."/>
            <person name="Sproer C."/>
            <person name="Streit W.R."/>
            <person name="Rodriguez L.M."/>
            <person name="Overmann J."/>
            <person name="Jimenez D.J."/>
        </authorList>
    </citation>
    <scope>NUCLEOTIDE SEQUENCE</scope>
    <source>
        <strain evidence="9">MAG 7</strain>
    </source>
</reference>
<dbReference type="Gene3D" id="1.10.10.10">
    <property type="entry name" value="Winged helix-like DNA-binding domain superfamily/Winged helix DNA-binding domain"/>
    <property type="match status" value="1"/>
</dbReference>
<evidence type="ECO:0000259" key="8">
    <source>
        <dbReference type="Pfam" id="PF08281"/>
    </source>
</evidence>
<name>A0AAJ5WQX2_9BACT</name>
<evidence type="ECO:0000256" key="3">
    <source>
        <dbReference type="ARBA" id="ARBA00023082"/>
    </source>
</evidence>
<dbReference type="Gene3D" id="1.10.1740.10">
    <property type="match status" value="1"/>
</dbReference>
<keyword evidence="3 6" id="KW-0731">Sigma factor</keyword>
<evidence type="ECO:0000313" key="10">
    <source>
        <dbReference type="Proteomes" id="UP001220610"/>
    </source>
</evidence>
<dbReference type="SUPFAM" id="SSF88946">
    <property type="entry name" value="Sigma2 domain of RNA polymerase sigma factors"/>
    <property type="match status" value="1"/>
</dbReference>
<dbReference type="GO" id="GO:0016987">
    <property type="term" value="F:sigma factor activity"/>
    <property type="evidence" value="ECO:0007669"/>
    <property type="project" value="UniProtKB-KW"/>
</dbReference>
<dbReference type="InterPro" id="IPR013324">
    <property type="entry name" value="RNA_pol_sigma_r3/r4-like"/>
</dbReference>
<organism evidence="9 10">
    <name type="scientific">Candidatus Pseudobacter hemicellulosilyticus</name>
    <dbReference type="NCBI Taxonomy" id="3121375"/>
    <lineage>
        <taxon>Bacteria</taxon>
        <taxon>Pseudomonadati</taxon>
        <taxon>Bacteroidota</taxon>
        <taxon>Chitinophagia</taxon>
        <taxon>Chitinophagales</taxon>
        <taxon>Chitinophagaceae</taxon>
        <taxon>Pseudobacter</taxon>
    </lineage>
</organism>
<feature type="domain" description="RNA polymerase sigma factor 70 region 4 type 2" evidence="8">
    <location>
        <begin position="125"/>
        <end position="171"/>
    </location>
</feature>
<keyword evidence="5 6" id="KW-0804">Transcription</keyword>
<dbReference type="CDD" id="cd06171">
    <property type="entry name" value="Sigma70_r4"/>
    <property type="match status" value="1"/>
</dbReference>
<dbReference type="InterPro" id="IPR013249">
    <property type="entry name" value="RNA_pol_sigma70_r4_t2"/>
</dbReference>
<gene>
    <name evidence="9" type="ORF">P0Y53_24525</name>
</gene>
<keyword evidence="4 6" id="KW-0238">DNA-binding</keyword>
<dbReference type="InterPro" id="IPR013325">
    <property type="entry name" value="RNA_pol_sigma_r2"/>
</dbReference>
<dbReference type="InterPro" id="IPR000838">
    <property type="entry name" value="RNA_pol_sigma70_ECF_CS"/>
</dbReference>
<dbReference type="InterPro" id="IPR039425">
    <property type="entry name" value="RNA_pol_sigma-70-like"/>
</dbReference>
<keyword evidence="2 6" id="KW-0805">Transcription regulation</keyword>
<dbReference type="AlphaFoldDB" id="A0AAJ5WQX2"/>